<feature type="domain" description="RNA polymerase sigma-70 region 2" evidence="5">
    <location>
        <begin position="18"/>
        <end position="84"/>
    </location>
</feature>
<dbReference type="Pfam" id="PF08281">
    <property type="entry name" value="Sigma70_r4_2"/>
    <property type="match status" value="1"/>
</dbReference>
<organism evidence="7 8">
    <name type="scientific">Bordetella genomosp. 5</name>
    <dbReference type="NCBI Taxonomy" id="1395608"/>
    <lineage>
        <taxon>Bacteria</taxon>
        <taxon>Pseudomonadati</taxon>
        <taxon>Pseudomonadota</taxon>
        <taxon>Betaproteobacteria</taxon>
        <taxon>Burkholderiales</taxon>
        <taxon>Alcaligenaceae</taxon>
        <taxon>Bordetella</taxon>
    </lineage>
</organism>
<dbReference type="GO" id="GO:0003677">
    <property type="term" value="F:DNA binding"/>
    <property type="evidence" value="ECO:0007669"/>
    <property type="project" value="InterPro"/>
</dbReference>
<feature type="domain" description="RNA polymerase sigma factor 70 region 4 type 2" evidence="6">
    <location>
        <begin position="115"/>
        <end position="166"/>
    </location>
</feature>
<dbReference type="InterPro" id="IPR013249">
    <property type="entry name" value="RNA_pol_sigma70_r4_t2"/>
</dbReference>
<keyword evidence="3" id="KW-0731">Sigma factor</keyword>
<dbReference type="Proteomes" id="UP000216913">
    <property type="component" value="Unassembled WGS sequence"/>
</dbReference>
<dbReference type="AlphaFoldDB" id="A0A261TG31"/>
<evidence type="ECO:0000259" key="6">
    <source>
        <dbReference type="Pfam" id="PF08281"/>
    </source>
</evidence>
<evidence type="ECO:0000313" key="7">
    <source>
        <dbReference type="EMBL" id="OZI48172.1"/>
    </source>
</evidence>
<gene>
    <name evidence="7" type="ORF">CAL25_16380</name>
</gene>
<proteinExistence type="inferred from homology"/>
<dbReference type="GO" id="GO:0006352">
    <property type="term" value="P:DNA-templated transcription initiation"/>
    <property type="evidence" value="ECO:0007669"/>
    <property type="project" value="InterPro"/>
</dbReference>
<dbReference type="InterPro" id="IPR007627">
    <property type="entry name" value="RNA_pol_sigma70_r2"/>
</dbReference>
<comment type="similarity">
    <text evidence="1">Belongs to the sigma-70 factor family. ECF subfamily.</text>
</comment>
<evidence type="ECO:0000256" key="2">
    <source>
        <dbReference type="ARBA" id="ARBA00023015"/>
    </source>
</evidence>
<comment type="caution">
    <text evidence="7">The sequence shown here is derived from an EMBL/GenBank/DDBJ whole genome shotgun (WGS) entry which is preliminary data.</text>
</comment>
<name>A0A261TG31_9BORD</name>
<reference evidence="7 8" key="1">
    <citation type="submission" date="2017-05" db="EMBL/GenBank/DDBJ databases">
        <title>Complete and WGS of Bordetella genogroups.</title>
        <authorList>
            <person name="Spilker T."/>
            <person name="LiPuma J."/>
        </authorList>
    </citation>
    <scope>NUCLEOTIDE SEQUENCE [LARGE SCALE GENOMIC DNA]</scope>
    <source>
        <strain evidence="7 8">AU10456</strain>
    </source>
</reference>
<evidence type="ECO:0000256" key="1">
    <source>
        <dbReference type="ARBA" id="ARBA00010641"/>
    </source>
</evidence>
<dbReference type="InterPro" id="IPR036388">
    <property type="entry name" value="WH-like_DNA-bd_sf"/>
</dbReference>
<evidence type="ECO:0000256" key="4">
    <source>
        <dbReference type="ARBA" id="ARBA00023163"/>
    </source>
</evidence>
<dbReference type="Pfam" id="PF04542">
    <property type="entry name" value="Sigma70_r2"/>
    <property type="match status" value="1"/>
</dbReference>
<dbReference type="Gene3D" id="1.10.1740.10">
    <property type="match status" value="1"/>
</dbReference>
<dbReference type="InterPro" id="IPR013324">
    <property type="entry name" value="RNA_pol_sigma_r3/r4-like"/>
</dbReference>
<evidence type="ECO:0000259" key="5">
    <source>
        <dbReference type="Pfam" id="PF04542"/>
    </source>
</evidence>
<accession>A0A261TG31</accession>
<keyword evidence="8" id="KW-1185">Reference proteome</keyword>
<dbReference type="NCBIfam" id="TIGR02937">
    <property type="entry name" value="sigma70-ECF"/>
    <property type="match status" value="1"/>
</dbReference>
<dbReference type="InterPro" id="IPR039425">
    <property type="entry name" value="RNA_pol_sigma-70-like"/>
</dbReference>
<dbReference type="PANTHER" id="PTHR43133:SF63">
    <property type="entry name" value="RNA POLYMERASE SIGMA FACTOR FECI-RELATED"/>
    <property type="match status" value="1"/>
</dbReference>
<sequence length="172" mass="19525">MGSIVPSTLAAPDAVRDLYTEHQGWLHGWLRRKLDSTFDAADLVQDTFVRVLRHRRELAAVREPRAYLVTIAGRLVINLYRRRSLERAFEEALATMPEPLAPSPEQQLLILEALDEIDCLLAAMPAAVREAFLLAQVDQMPYAEIAERMQVSVRTVQRHIVRAYEQIILAAP</sequence>
<dbReference type="InterPro" id="IPR014284">
    <property type="entry name" value="RNA_pol_sigma-70_dom"/>
</dbReference>
<dbReference type="GO" id="GO:0016987">
    <property type="term" value="F:sigma factor activity"/>
    <property type="evidence" value="ECO:0007669"/>
    <property type="project" value="UniProtKB-KW"/>
</dbReference>
<dbReference type="PANTHER" id="PTHR43133">
    <property type="entry name" value="RNA POLYMERASE ECF-TYPE SIGMA FACTO"/>
    <property type="match status" value="1"/>
</dbReference>
<protein>
    <submittedName>
        <fullName evidence="7">RNA polymerase subunit sigma</fullName>
    </submittedName>
</protein>
<keyword evidence="4" id="KW-0804">Transcription</keyword>
<evidence type="ECO:0000313" key="8">
    <source>
        <dbReference type="Proteomes" id="UP000216913"/>
    </source>
</evidence>
<dbReference type="InterPro" id="IPR013325">
    <property type="entry name" value="RNA_pol_sigma_r2"/>
</dbReference>
<keyword evidence="2" id="KW-0805">Transcription regulation</keyword>
<dbReference type="Gene3D" id="1.10.10.10">
    <property type="entry name" value="Winged helix-like DNA-binding domain superfamily/Winged helix DNA-binding domain"/>
    <property type="match status" value="1"/>
</dbReference>
<evidence type="ECO:0000256" key="3">
    <source>
        <dbReference type="ARBA" id="ARBA00023082"/>
    </source>
</evidence>
<dbReference type="SUPFAM" id="SSF88946">
    <property type="entry name" value="Sigma2 domain of RNA polymerase sigma factors"/>
    <property type="match status" value="1"/>
</dbReference>
<dbReference type="EMBL" id="NEVP01000010">
    <property type="protein sequence ID" value="OZI48172.1"/>
    <property type="molecule type" value="Genomic_DNA"/>
</dbReference>
<dbReference type="SUPFAM" id="SSF88659">
    <property type="entry name" value="Sigma3 and sigma4 domains of RNA polymerase sigma factors"/>
    <property type="match status" value="1"/>
</dbReference>